<reference evidence="1 2" key="1">
    <citation type="submission" date="2019-09" db="EMBL/GenBank/DDBJ databases">
        <title>Genome sequence of Roseospira marina, one of the more divergent members of the non-sulfur purple photosynthetic bacterial family, the Rhodospirillaceae.</title>
        <authorList>
            <person name="Meyer T."/>
            <person name="Kyndt J."/>
        </authorList>
    </citation>
    <scope>NUCLEOTIDE SEQUENCE [LARGE SCALE GENOMIC DNA]</scope>
    <source>
        <strain evidence="1 2">DSM 15113</strain>
    </source>
</reference>
<evidence type="ECO:0000313" key="1">
    <source>
        <dbReference type="EMBL" id="KAA5604380.1"/>
    </source>
</evidence>
<organism evidence="1 2">
    <name type="scientific">Roseospira marina</name>
    <dbReference type="NCBI Taxonomy" id="140057"/>
    <lineage>
        <taxon>Bacteria</taxon>
        <taxon>Pseudomonadati</taxon>
        <taxon>Pseudomonadota</taxon>
        <taxon>Alphaproteobacteria</taxon>
        <taxon>Rhodospirillales</taxon>
        <taxon>Rhodospirillaceae</taxon>
        <taxon>Roseospira</taxon>
    </lineage>
</organism>
<dbReference type="AlphaFoldDB" id="A0A5M6I807"/>
<proteinExistence type="predicted"/>
<evidence type="ECO:0000313" key="2">
    <source>
        <dbReference type="Proteomes" id="UP000324065"/>
    </source>
</evidence>
<name>A0A5M6I807_9PROT</name>
<keyword evidence="2" id="KW-1185">Reference proteome</keyword>
<accession>A0A5M6I807</accession>
<dbReference type="Proteomes" id="UP000324065">
    <property type="component" value="Unassembled WGS sequence"/>
</dbReference>
<protein>
    <submittedName>
        <fullName evidence="1">Uncharacterized protein</fullName>
    </submittedName>
</protein>
<comment type="caution">
    <text evidence="1">The sequence shown here is derived from an EMBL/GenBank/DDBJ whole genome shotgun (WGS) entry which is preliminary data.</text>
</comment>
<dbReference type="EMBL" id="VWPJ01000018">
    <property type="protein sequence ID" value="KAA5604380.1"/>
    <property type="molecule type" value="Genomic_DNA"/>
</dbReference>
<sequence length="105" mass="12100">MGTFMSNAEKYEAFRNFMFNDLGVTKENLREWIREAVAQQVTHLTHQGSGSFDPKDLARKTVLQAVMDRYGDREAMRQLVSKEVAQMLADQFQVSIKITPKETNQ</sequence>
<dbReference type="RefSeq" id="WP_150063472.1">
    <property type="nucleotide sequence ID" value="NZ_JACHII010000014.1"/>
</dbReference>
<gene>
    <name evidence="1" type="ORF">F1188_16090</name>
</gene>